<dbReference type="PIRSF" id="PIRSF005690">
    <property type="entry name" value="GerBA"/>
    <property type="match status" value="1"/>
</dbReference>
<accession>A0A4Q9DYE3</accession>
<feature type="transmembrane region" description="Helical" evidence="3">
    <location>
        <begin position="446"/>
        <end position="468"/>
    </location>
</feature>
<gene>
    <name evidence="4" type="ORF">EYB31_03235</name>
</gene>
<keyword evidence="5" id="KW-1185">Reference proteome</keyword>
<evidence type="ECO:0000313" key="4">
    <source>
        <dbReference type="EMBL" id="TBL81120.1"/>
    </source>
</evidence>
<dbReference type="PANTHER" id="PTHR22550">
    <property type="entry name" value="SPORE GERMINATION PROTEIN"/>
    <property type="match status" value="1"/>
</dbReference>
<dbReference type="InterPro" id="IPR004995">
    <property type="entry name" value="Spore_Ger"/>
</dbReference>
<evidence type="ECO:0000256" key="2">
    <source>
        <dbReference type="ARBA" id="ARBA00023136"/>
    </source>
</evidence>
<dbReference type="Pfam" id="PF03323">
    <property type="entry name" value="GerA"/>
    <property type="match status" value="1"/>
</dbReference>
<dbReference type="Proteomes" id="UP000293142">
    <property type="component" value="Unassembled WGS sequence"/>
</dbReference>
<dbReference type="PANTHER" id="PTHR22550:SF5">
    <property type="entry name" value="LEUCINE ZIPPER PROTEIN 4"/>
    <property type="match status" value="1"/>
</dbReference>
<dbReference type="OrthoDB" id="1726708at2"/>
<feature type="transmembrane region" description="Helical" evidence="3">
    <location>
        <begin position="415"/>
        <end position="440"/>
    </location>
</feature>
<dbReference type="GO" id="GO:0009847">
    <property type="term" value="P:spore germination"/>
    <property type="evidence" value="ECO:0007669"/>
    <property type="project" value="InterPro"/>
</dbReference>
<keyword evidence="3" id="KW-0812">Transmembrane</keyword>
<evidence type="ECO:0000256" key="1">
    <source>
        <dbReference type="ARBA" id="ARBA00005278"/>
    </source>
</evidence>
<comment type="similarity">
    <text evidence="1">Belongs to the GerABKA family.</text>
</comment>
<proteinExistence type="inferred from homology"/>
<dbReference type="AlphaFoldDB" id="A0A4Q9DYE3"/>
<dbReference type="EMBL" id="SIRE01000003">
    <property type="protein sequence ID" value="TBL81120.1"/>
    <property type="molecule type" value="Genomic_DNA"/>
</dbReference>
<feature type="transmembrane region" description="Helical" evidence="3">
    <location>
        <begin position="278"/>
        <end position="300"/>
    </location>
</feature>
<organism evidence="4 5">
    <name type="scientific">Paenibacillus thalictri</name>
    <dbReference type="NCBI Taxonomy" id="2527873"/>
    <lineage>
        <taxon>Bacteria</taxon>
        <taxon>Bacillati</taxon>
        <taxon>Bacillota</taxon>
        <taxon>Bacilli</taxon>
        <taxon>Bacillales</taxon>
        <taxon>Paenibacillaceae</taxon>
        <taxon>Paenibacillus</taxon>
    </lineage>
</organism>
<reference evidence="4 5" key="1">
    <citation type="submission" date="2019-02" db="EMBL/GenBank/DDBJ databases">
        <title>Paenibacillus sp. nov., isolated from surface-sterilized tissue of Thalictrum simplex L.</title>
        <authorList>
            <person name="Tuo L."/>
        </authorList>
    </citation>
    <scope>NUCLEOTIDE SEQUENCE [LARGE SCALE GENOMIC DNA]</scope>
    <source>
        <strain evidence="4 5">N2SHLJ1</strain>
    </source>
</reference>
<protein>
    <submittedName>
        <fullName evidence="4">Spore germination protein</fullName>
    </submittedName>
</protein>
<keyword evidence="2 3" id="KW-0472">Membrane</keyword>
<evidence type="ECO:0000256" key="3">
    <source>
        <dbReference type="SAM" id="Phobius"/>
    </source>
</evidence>
<comment type="caution">
    <text evidence="4">The sequence shown here is derived from an EMBL/GenBank/DDBJ whole genome shotgun (WGS) entry which is preliminary data.</text>
</comment>
<evidence type="ECO:0000313" key="5">
    <source>
        <dbReference type="Proteomes" id="UP000293142"/>
    </source>
</evidence>
<keyword evidence="3" id="KW-1133">Transmembrane helix</keyword>
<sequence length="523" mass="57539">MLLNWLMRKKKLPHERSAPSSPDEPLTRISGNLADTVTWIQATLGNPSDLIIRSFTIGDSGRECVVVCIDGLVNKDLVNVQIMENLQLRLSAADVQLPADAEALAGKLEREVLSTHELNKKVHLEDIIAAILSGDTAILIDGAREALIVGTSGWASRGIEEPETETLVRGPREGFAESLRTNLSLIRKNLRDPHLRFHSLTVGRRSRRQLVIAYVEGIIHPQLVAEAKRRLQSLDMDDPQESGEIEQWIEDSFLSPFPQILHTERPDKVFSSLLQGRLAILLDGTPFVLIAPLTFVSLFQSPEDYYERWLIGSLTRLLRYVAAAVSLFTPSLYIALVSFHQGMLPSKLAFSIAAAREGLPFPAAVEAFLMEATIELLREAGLRLPKPVGQTIGVVGGLVIGEAAVKAGIVSPTMVIVVSLTAIASFTIPSYSAGITFRILRFGMMLASGVFGLFGMVLYFIMICVHLANLKSLGIPYTAPLSVSFKDDWKDMLIRAPIAMLKKRPIIMETNNETRMNKEGNGT</sequence>
<dbReference type="GO" id="GO:0016020">
    <property type="term" value="C:membrane"/>
    <property type="evidence" value="ECO:0007669"/>
    <property type="project" value="InterPro"/>
</dbReference>
<name>A0A4Q9DYE3_9BACL</name>
<feature type="transmembrane region" description="Helical" evidence="3">
    <location>
        <begin position="320"/>
        <end position="339"/>
    </location>
</feature>
<dbReference type="InterPro" id="IPR050768">
    <property type="entry name" value="UPF0353/GerABKA_families"/>
</dbReference>
<dbReference type="RefSeq" id="WP_131011832.1">
    <property type="nucleotide sequence ID" value="NZ_SIRE01000003.1"/>
</dbReference>